<feature type="binding site" evidence="14">
    <location>
        <position position="396"/>
    </location>
    <ligand>
        <name>NAD(+)</name>
        <dbReference type="ChEBI" id="CHEBI:57540"/>
    </ligand>
</feature>
<evidence type="ECO:0000256" key="12">
    <source>
        <dbReference type="ARBA" id="ARBA00049187"/>
    </source>
</evidence>
<evidence type="ECO:0000256" key="4">
    <source>
        <dbReference type="ARBA" id="ARBA00016961"/>
    </source>
</evidence>
<dbReference type="InterPro" id="IPR000089">
    <property type="entry name" value="Biotin_lipoyl"/>
</dbReference>
<dbReference type="PIRSF" id="PIRSF000350">
    <property type="entry name" value="Mercury_reductase_MerA"/>
    <property type="match status" value="1"/>
</dbReference>
<keyword evidence="14" id="KW-0547">Nucleotide-binding</keyword>
<feature type="domain" description="Lipoyl-binding" evidence="18">
    <location>
        <begin position="3"/>
        <end position="77"/>
    </location>
</feature>
<dbReference type="InterPro" id="IPR036188">
    <property type="entry name" value="FAD/NAD-bd_sf"/>
</dbReference>
<dbReference type="InterPro" id="IPR016156">
    <property type="entry name" value="FAD/NAD-linked_Rdtase_dimer_sf"/>
</dbReference>
<evidence type="ECO:0000256" key="1">
    <source>
        <dbReference type="ARBA" id="ARBA00001938"/>
    </source>
</evidence>
<dbReference type="PRINTS" id="PR00411">
    <property type="entry name" value="PNDRDTASEI"/>
</dbReference>
<dbReference type="InterPro" id="IPR004099">
    <property type="entry name" value="Pyr_nucl-diS_OxRdtase_dimer"/>
</dbReference>
<keyword evidence="11 16" id="KW-0676">Redox-active center</keyword>
<dbReference type="FunFam" id="3.30.390.30:FF:000001">
    <property type="entry name" value="Dihydrolipoyl dehydrogenase"/>
    <property type="match status" value="1"/>
</dbReference>
<name>D5X467_THIK1</name>
<dbReference type="Pfam" id="PF07992">
    <property type="entry name" value="Pyr_redox_2"/>
    <property type="match status" value="1"/>
</dbReference>
<evidence type="ECO:0000256" key="9">
    <source>
        <dbReference type="ARBA" id="ARBA00023027"/>
    </source>
</evidence>
<feature type="region of interest" description="Disordered" evidence="17">
    <location>
        <begin position="83"/>
        <end position="108"/>
    </location>
</feature>
<dbReference type="PRINTS" id="PR00368">
    <property type="entry name" value="FADPNR"/>
</dbReference>
<sequence length="603" mass="62477">MAIIEVKVPDIGDFKDVEVIEVLVKAGDQIAVDQSLVTVESDKASMEIPSSAAGVVKALRVKLGDKVSEGTVLLELDAAGAQASAETTPAPPAPAAAPTNTAPRTSPAPQAAAAFSGKVDVECDVLVLGAGPGGYSAAFRAADLGLKVVLVERYAALGGVCLNVGCIPSKALLHVAAVMDEAAHFADLGVEFDAPKVDRAKLAAHKAKVVGKLTGGLAAMAKMRKVTVVRGYGAFIDAHHVQVELTEGEGQNKTGATQTVGFQRAIIAAGSQAVRLPFLPDDPRIVDSTGALTLEQAPKNMLIVGGGIIGLEMGTVYSTLGARLDVVEMLDGLMPGADRDLVKVWQKLNAKRFDRMMLKTKTVAAQAKPDGIWVTFEGEGAPTEPQRYDLVLQAVGRAPNGRKIAADKAGVAVNERGFIPVDAQLRTNVPHIHAIGDIVGQPMLAHKAVHEGHVAAEVCAGELKGDDALAKSAFDARVIPSVAYTDPEIAWVGLTEDAAKAQGIAVTKGLFPWTASGRAIANGRDEGFTKLLFDKATHRIVGGGIVGTHAGDLISEIALAIEMGADAVDIGRTIHPHPTLGESVGLAAEAAEGSCTDLPPPRR</sequence>
<evidence type="ECO:0000256" key="7">
    <source>
        <dbReference type="ARBA" id="ARBA00022827"/>
    </source>
</evidence>
<evidence type="ECO:0000256" key="8">
    <source>
        <dbReference type="ARBA" id="ARBA00023002"/>
    </source>
</evidence>
<evidence type="ECO:0000256" key="3">
    <source>
        <dbReference type="ARBA" id="ARBA00012608"/>
    </source>
</evidence>
<feature type="binding site" evidence="14">
    <location>
        <position position="233"/>
    </location>
    <ligand>
        <name>FAD</name>
        <dbReference type="ChEBI" id="CHEBI:57692"/>
    </ligand>
</feature>
<dbReference type="NCBIfam" id="TIGR01350">
    <property type="entry name" value="lipoamide_DH"/>
    <property type="match status" value="1"/>
</dbReference>
<dbReference type="PROSITE" id="PS50968">
    <property type="entry name" value="BIOTINYL_LIPOYL"/>
    <property type="match status" value="1"/>
</dbReference>
<dbReference type="PANTHER" id="PTHR22912:SF160">
    <property type="entry name" value="DIHYDROLIPOYL DEHYDROGENASE"/>
    <property type="match status" value="1"/>
</dbReference>
<keyword evidence="8 16" id="KW-0560">Oxidoreductase</keyword>
<evidence type="ECO:0000256" key="6">
    <source>
        <dbReference type="ARBA" id="ARBA00022823"/>
    </source>
</evidence>
<dbReference type="SUPFAM" id="SSF51905">
    <property type="entry name" value="FAD/NAD(P)-binding domain"/>
    <property type="match status" value="1"/>
</dbReference>
<dbReference type="Gene3D" id="2.40.50.100">
    <property type="match status" value="1"/>
</dbReference>
<dbReference type="InterPro" id="IPR023753">
    <property type="entry name" value="FAD/NAD-binding_dom"/>
</dbReference>
<comment type="cofactor">
    <cofactor evidence="14 16">
        <name>FAD</name>
        <dbReference type="ChEBI" id="CHEBI:57692"/>
    </cofactor>
    <text evidence="14 16">Binds 1 FAD per subunit.</text>
</comment>
<feature type="disulfide bond" description="Redox-active" evidence="15">
    <location>
        <begin position="161"/>
        <end position="166"/>
    </location>
</feature>
<dbReference type="Gene3D" id="3.30.390.30">
    <property type="match status" value="1"/>
</dbReference>
<evidence type="ECO:0000256" key="10">
    <source>
        <dbReference type="ARBA" id="ARBA00023157"/>
    </source>
</evidence>
<evidence type="ECO:0000256" key="17">
    <source>
        <dbReference type="SAM" id="MobiDB-lite"/>
    </source>
</evidence>
<gene>
    <name evidence="19" type="ordered locus">Tint_2305</name>
</gene>
<evidence type="ECO:0000256" key="15">
    <source>
        <dbReference type="PIRSR" id="PIRSR000350-4"/>
    </source>
</evidence>
<evidence type="ECO:0000256" key="14">
    <source>
        <dbReference type="PIRSR" id="PIRSR000350-3"/>
    </source>
</evidence>
<keyword evidence="10" id="KW-1015">Disulfide bond</keyword>
<dbReference type="SUPFAM" id="SSF51230">
    <property type="entry name" value="Single hybrid motif"/>
    <property type="match status" value="1"/>
</dbReference>
<dbReference type="AlphaFoldDB" id="D5X467"/>
<dbReference type="InterPro" id="IPR050151">
    <property type="entry name" value="Class-I_Pyr_Nuc-Dis_Oxidored"/>
</dbReference>
<feature type="binding site" evidence="14">
    <location>
        <begin position="443"/>
        <end position="446"/>
    </location>
    <ligand>
        <name>FAD</name>
        <dbReference type="ChEBI" id="CHEBI:57692"/>
    </ligand>
</feature>
<comment type="catalytic activity">
    <reaction evidence="12 16">
        <text>N(6)-[(R)-dihydrolipoyl]-L-lysyl-[protein] + NAD(+) = N(6)-[(R)-lipoyl]-L-lysyl-[protein] + NADH + H(+)</text>
        <dbReference type="Rhea" id="RHEA:15045"/>
        <dbReference type="Rhea" id="RHEA-COMP:10474"/>
        <dbReference type="Rhea" id="RHEA-COMP:10475"/>
        <dbReference type="ChEBI" id="CHEBI:15378"/>
        <dbReference type="ChEBI" id="CHEBI:57540"/>
        <dbReference type="ChEBI" id="CHEBI:57945"/>
        <dbReference type="ChEBI" id="CHEBI:83099"/>
        <dbReference type="ChEBI" id="CHEBI:83100"/>
        <dbReference type="EC" id="1.8.1.4"/>
    </reaction>
</comment>
<dbReference type="STRING" id="75379.Tint_2305"/>
<feature type="compositionally biased region" description="Low complexity" evidence="17">
    <location>
        <begin position="96"/>
        <end position="108"/>
    </location>
</feature>
<dbReference type="SUPFAM" id="SSF55424">
    <property type="entry name" value="FAD/NAD-linked reductases, dimerisation (C-terminal) domain"/>
    <property type="match status" value="1"/>
</dbReference>
<evidence type="ECO:0000259" key="18">
    <source>
        <dbReference type="PROSITE" id="PS50968"/>
    </source>
</evidence>
<comment type="miscellaneous">
    <text evidence="16">The active site is a redox-active disulfide bond.</text>
</comment>
<feature type="binding site" evidence="14">
    <location>
        <begin position="305"/>
        <end position="312"/>
    </location>
    <ligand>
        <name>NAD(+)</name>
        <dbReference type="ChEBI" id="CHEBI:57540"/>
    </ligand>
</feature>
<evidence type="ECO:0000256" key="11">
    <source>
        <dbReference type="ARBA" id="ARBA00023284"/>
    </source>
</evidence>
<comment type="similarity">
    <text evidence="2 16">Belongs to the class-I pyridine nucleotide-disulfide oxidoreductase family.</text>
</comment>
<keyword evidence="7 14" id="KW-0274">FAD</keyword>
<feature type="binding site" evidence="14">
    <location>
        <position position="437"/>
    </location>
    <ligand>
        <name>FAD</name>
        <dbReference type="ChEBI" id="CHEBI:57692"/>
    </ligand>
</feature>
<dbReference type="GO" id="GO:0004148">
    <property type="term" value="F:dihydrolipoyl dehydrogenase (NADH) activity"/>
    <property type="evidence" value="ECO:0007669"/>
    <property type="project" value="UniProtKB-EC"/>
</dbReference>
<dbReference type="PANTHER" id="PTHR22912">
    <property type="entry name" value="DISULFIDE OXIDOREDUCTASE"/>
    <property type="match status" value="1"/>
</dbReference>
<keyword evidence="5 16" id="KW-0285">Flavoprotein</keyword>
<feature type="binding site" evidence="14">
    <location>
        <position position="170"/>
    </location>
    <ligand>
        <name>FAD</name>
        <dbReference type="ChEBI" id="CHEBI:57692"/>
    </ligand>
</feature>
<dbReference type="InterPro" id="IPR001100">
    <property type="entry name" value="Pyr_nuc-diS_OxRdtase"/>
</dbReference>
<dbReference type="InterPro" id="IPR012999">
    <property type="entry name" value="Pyr_OxRdtase_I_AS"/>
</dbReference>
<dbReference type="EMBL" id="CP002021">
    <property type="protein sequence ID" value="ADG31654.1"/>
    <property type="molecule type" value="Genomic_DNA"/>
</dbReference>
<dbReference type="CDD" id="cd06849">
    <property type="entry name" value="lipoyl_domain"/>
    <property type="match status" value="1"/>
</dbReference>
<dbReference type="InterPro" id="IPR011053">
    <property type="entry name" value="Single_hybrid_motif"/>
</dbReference>
<dbReference type="BioCyc" id="TINT75379:TINT_RS11535-MONOMER"/>
<evidence type="ECO:0000313" key="19">
    <source>
        <dbReference type="EMBL" id="ADG31654.1"/>
    </source>
</evidence>
<dbReference type="InterPro" id="IPR003016">
    <property type="entry name" value="2-oxoA_DH_lipoyl-BS"/>
</dbReference>
<feature type="active site" description="Proton acceptor" evidence="13">
    <location>
        <position position="577"/>
    </location>
</feature>
<dbReference type="Pfam" id="PF02852">
    <property type="entry name" value="Pyr_redox_dim"/>
    <property type="match status" value="1"/>
</dbReference>
<dbReference type="FunFam" id="2.40.50.100:FF:000009">
    <property type="entry name" value="Acetyltransferase component of pyruvate dehydrogenase complex"/>
    <property type="match status" value="1"/>
</dbReference>
<dbReference type="KEGG" id="tin:Tint_2305"/>
<dbReference type="EC" id="1.8.1.4" evidence="3 16"/>
<evidence type="ECO:0000256" key="13">
    <source>
        <dbReference type="PIRSR" id="PIRSR000350-2"/>
    </source>
</evidence>
<dbReference type="HOGENOM" id="CLU_016755_0_1_4"/>
<dbReference type="Gene3D" id="3.50.50.60">
    <property type="entry name" value="FAD/NAD(P)-binding domain"/>
    <property type="match status" value="2"/>
</dbReference>
<organism evidence="19">
    <name type="scientific">Thiomonas intermedia (strain K12)</name>
    <name type="common">Thiobacillus intermedius</name>
    <dbReference type="NCBI Taxonomy" id="75379"/>
    <lineage>
        <taxon>Bacteria</taxon>
        <taxon>Pseudomonadati</taxon>
        <taxon>Pseudomonadota</taxon>
        <taxon>Betaproteobacteria</taxon>
        <taxon>Burkholderiales</taxon>
        <taxon>Thiomonas</taxon>
    </lineage>
</organism>
<reference evidence="19" key="1">
    <citation type="submission" date="2010-04" db="EMBL/GenBank/DDBJ databases">
        <title>Complete sequence of Thiomonas intermedia K12.</title>
        <authorList>
            <consortium name="US DOE Joint Genome Institute"/>
            <person name="Lucas S."/>
            <person name="Copeland A."/>
            <person name="Lapidus A."/>
            <person name="Cheng J.-F."/>
            <person name="Bruce D."/>
            <person name="Goodwin L."/>
            <person name="Pitluck S."/>
            <person name="Davenport K."/>
            <person name="Detter J.C."/>
            <person name="Han C."/>
            <person name="Tapia R."/>
            <person name="Land M."/>
            <person name="Hauser L."/>
            <person name="Kyrpides N."/>
            <person name="Ovchinnikova G."/>
            <person name="Kerfeld C.A."/>
            <person name="Cannon G.C."/>
            <person name="Heinhorst S."/>
            <person name="Woyke T."/>
        </authorList>
    </citation>
    <scope>NUCLEOTIDE SEQUENCE [LARGE SCALE GENOMIC DNA]</scope>
    <source>
        <strain evidence="19">K12</strain>
    </source>
</reference>
<keyword evidence="6" id="KW-0450">Lipoyl</keyword>
<protein>
    <recommendedName>
        <fullName evidence="4 16">Dihydrolipoyl dehydrogenase</fullName>
        <ecNumber evidence="3 16">1.8.1.4</ecNumber>
    </recommendedName>
</protein>
<keyword evidence="9 14" id="KW-0520">NAD</keyword>
<accession>D5X467</accession>
<evidence type="ECO:0000256" key="2">
    <source>
        <dbReference type="ARBA" id="ARBA00007532"/>
    </source>
</evidence>
<comment type="cofactor">
    <cofactor evidence="1">
        <name>(R)-lipoate</name>
        <dbReference type="ChEBI" id="CHEBI:83088"/>
    </cofactor>
</comment>
<proteinExistence type="inferred from homology"/>
<evidence type="ECO:0000256" key="16">
    <source>
        <dbReference type="RuleBase" id="RU003692"/>
    </source>
</evidence>
<dbReference type="GO" id="GO:0006103">
    <property type="term" value="P:2-oxoglutarate metabolic process"/>
    <property type="evidence" value="ECO:0007669"/>
    <property type="project" value="TreeGrafter"/>
</dbReference>
<dbReference type="PROSITE" id="PS00189">
    <property type="entry name" value="LIPOYL"/>
    <property type="match status" value="1"/>
</dbReference>
<evidence type="ECO:0000256" key="5">
    <source>
        <dbReference type="ARBA" id="ARBA00022630"/>
    </source>
</evidence>
<dbReference type="PROSITE" id="PS00076">
    <property type="entry name" value="PYRIDINE_REDOX_1"/>
    <property type="match status" value="1"/>
</dbReference>
<feature type="binding site" evidence="14">
    <location>
        <position position="328"/>
    </location>
    <ligand>
        <name>NAD(+)</name>
        <dbReference type="ChEBI" id="CHEBI:57540"/>
    </ligand>
</feature>
<dbReference type="InterPro" id="IPR006258">
    <property type="entry name" value="Lipoamide_DH"/>
</dbReference>
<dbReference type="Pfam" id="PF00364">
    <property type="entry name" value="Biotin_lipoyl"/>
    <property type="match status" value="1"/>
</dbReference>
<dbReference type="eggNOG" id="COG1249">
    <property type="taxonomic scope" value="Bacteria"/>
</dbReference>
<dbReference type="GO" id="GO:0050660">
    <property type="term" value="F:flavin adenine dinucleotide binding"/>
    <property type="evidence" value="ECO:0007669"/>
    <property type="project" value="InterPro"/>
</dbReference>